<dbReference type="RefSeq" id="WP_014137153.1">
    <property type="nucleotide sequence ID" value="NC_016109.1"/>
</dbReference>
<dbReference type="STRING" id="452652.KSE_40570"/>
<name>E4NER2_KITSK</name>
<dbReference type="KEGG" id="ksk:KSE_40570"/>
<keyword evidence="2" id="KW-0812">Transmembrane</keyword>
<keyword evidence="2" id="KW-1133">Transmembrane helix</keyword>
<feature type="transmembrane region" description="Helical" evidence="2">
    <location>
        <begin position="84"/>
        <end position="103"/>
    </location>
</feature>
<feature type="compositionally biased region" description="Low complexity" evidence="1">
    <location>
        <begin position="157"/>
        <end position="172"/>
    </location>
</feature>
<feature type="region of interest" description="Disordered" evidence="1">
    <location>
        <begin position="214"/>
        <end position="238"/>
    </location>
</feature>
<keyword evidence="2" id="KW-0472">Membrane</keyword>
<feature type="compositionally biased region" description="Basic and acidic residues" evidence="1">
    <location>
        <begin position="279"/>
        <end position="295"/>
    </location>
</feature>
<proteinExistence type="predicted"/>
<feature type="transmembrane region" description="Helical" evidence="2">
    <location>
        <begin position="21"/>
        <end position="39"/>
    </location>
</feature>
<dbReference type="AlphaFoldDB" id="E4NER2"/>
<dbReference type="InterPro" id="IPR021235">
    <property type="entry name" value="DUF2637"/>
</dbReference>
<feature type="transmembrane region" description="Helical" evidence="2">
    <location>
        <begin position="51"/>
        <end position="72"/>
    </location>
</feature>
<dbReference type="Pfam" id="PF10935">
    <property type="entry name" value="DUF2637"/>
    <property type="match status" value="1"/>
</dbReference>
<sequence>MPNTPPRRTTRTERRVSAWDRVAVALLGAAGFVLSYDALQQMAAAIHVRGPLTYVFPMALDGFIAYGVRALLVLRAAPWPARAYTWLLFASATAASVWANALHAVRLNHLPDDGGGLRLGDSVVGLLSTLAPLALGGAVHLFILITRHGPRPDHYPVPDADAAPTRTATARVSGTPGGHTGDPSAAPDHGVAAEHGHEFGHRSAATLGSVRLAEAGTGGPSATPAGHRSGDRTVEEPARPVELTGCEVAGQGLSGIPADERTGDAAIGPEMASVPGPVGEEHTGTPDGVDGRTVGDDLSGTLPPDRTGRPVGRPPGASEEVLADIGRQAWQRTGRLSRASVRKAVRSQGVTISGDRLTDVMTILRAEKHAADRRDHR</sequence>
<feature type="transmembrane region" description="Helical" evidence="2">
    <location>
        <begin position="123"/>
        <end position="145"/>
    </location>
</feature>
<evidence type="ECO:0000313" key="4">
    <source>
        <dbReference type="Proteomes" id="UP000007076"/>
    </source>
</evidence>
<feature type="region of interest" description="Disordered" evidence="1">
    <location>
        <begin position="274"/>
        <end position="318"/>
    </location>
</feature>
<evidence type="ECO:0000256" key="2">
    <source>
        <dbReference type="SAM" id="Phobius"/>
    </source>
</evidence>
<reference evidence="3 4" key="1">
    <citation type="journal article" date="2010" name="DNA Res.">
        <title>Genome sequence of Kitasatospora setae NBRC 14216T: an evolutionary snapshot of the family Streptomycetaceae.</title>
        <authorList>
            <person name="Ichikawa N."/>
            <person name="Oguchi A."/>
            <person name="Ikeda H."/>
            <person name="Ishikawa J."/>
            <person name="Kitani S."/>
            <person name="Watanabe Y."/>
            <person name="Nakamura S."/>
            <person name="Katano Y."/>
            <person name="Kishi E."/>
            <person name="Sasagawa M."/>
            <person name="Ankai A."/>
            <person name="Fukui S."/>
            <person name="Hashimoto Y."/>
            <person name="Kamata S."/>
            <person name="Otoguro M."/>
            <person name="Tanikawa S."/>
            <person name="Nihira T."/>
            <person name="Horinouchi S."/>
            <person name="Ohnishi Y."/>
            <person name="Hayakawa M."/>
            <person name="Kuzuyama T."/>
            <person name="Arisawa A."/>
            <person name="Nomoto F."/>
            <person name="Miura H."/>
            <person name="Takahashi Y."/>
            <person name="Fujita N."/>
        </authorList>
    </citation>
    <scope>NUCLEOTIDE SEQUENCE [LARGE SCALE GENOMIC DNA]</scope>
    <source>
        <strain evidence="4">ATCC 33774 / DSM 43861 / JCM 3304 / KCC A-0304 / NBRC 14216 / KM-6054</strain>
    </source>
</reference>
<accession>E4NER2</accession>
<dbReference type="Proteomes" id="UP000007076">
    <property type="component" value="Chromosome"/>
</dbReference>
<dbReference type="PATRIC" id="fig|452652.3.peg.4050"/>
<dbReference type="HOGENOM" id="CLU_043037_0_0_11"/>
<evidence type="ECO:0000313" key="3">
    <source>
        <dbReference type="EMBL" id="BAJ29848.1"/>
    </source>
</evidence>
<organism evidence="3 4">
    <name type="scientific">Kitasatospora setae (strain ATCC 33774 / DSM 43861 / JCM 3304 / KCC A-0304 / NBRC 14216 / KM-6054)</name>
    <name type="common">Streptomyces setae</name>
    <dbReference type="NCBI Taxonomy" id="452652"/>
    <lineage>
        <taxon>Bacteria</taxon>
        <taxon>Bacillati</taxon>
        <taxon>Actinomycetota</taxon>
        <taxon>Actinomycetes</taxon>
        <taxon>Kitasatosporales</taxon>
        <taxon>Streptomycetaceae</taxon>
        <taxon>Kitasatospora</taxon>
    </lineage>
</organism>
<dbReference type="EMBL" id="AP010968">
    <property type="protein sequence ID" value="BAJ29848.1"/>
    <property type="molecule type" value="Genomic_DNA"/>
</dbReference>
<evidence type="ECO:0008006" key="5">
    <source>
        <dbReference type="Google" id="ProtNLM"/>
    </source>
</evidence>
<evidence type="ECO:0000256" key="1">
    <source>
        <dbReference type="SAM" id="MobiDB-lite"/>
    </source>
</evidence>
<keyword evidence="4" id="KW-1185">Reference proteome</keyword>
<dbReference type="eggNOG" id="ENOG502ZWQ6">
    <property type="taxonomic scope" value="Bacteria"/>
</dbReference>
<protein>
    <recommendedName>
        <fullName evidence="5">DUF2637 domain-containing protein</fullName>
    </recommendedName>
</protein>
<gene>
    <name evidence="3" type="ordered locus">KSE_40570</name>
</gene>
<feature type="compositionally biased region" description="Basic and acidic residues" evidence="1">
    <location>
        <begin position="228"/>
        <end position="238"/>
    </location>
</feature>
<feature type="region of interest" description="Disordered" evidence="1">
    <location>
        <begin position="154"/>
        <end position="197"/>
    </location>
</feature>